<organism evidence="3 4">
    <name type="scientific">Demequina activiva</name>
    <dbReference type="NCBI Taxonomy" id="1582364"/>
    <lineage>
        <taxon>Bacteria</taxon>
        <taxon>Bacillati</taxon>
        <taxon>Actinomycetota</taxon>
        <taxon>Actinomycetes</taxon>
        <taxon>Micrococcales</taxon>
        <taxon>Demequinaceae</taxon>
        <taxon>Demequina</taxon>
    </lineage>
</organism>
<dbReference type="RefSeq" id="WP_203652958.1">
    <property type="nucleotide sequence ID" value="NZ_BONR01000001.1"/>
</dbReference>
<proteinExistence type="predicted"/>
<comment type="caution">
    <text evidence="3">The sequence shown here is derived from an EMBL/GenBank/DDBJ whole genome shotgun (WGS) entry which is preliminary data.</text>
</comment>
<feature type="signal peptide" evidence="2">
    <location>
        <begin position="1"/>
        <end position="29"/>
    </location>
</feature>
<keyword evidence="1" id="KW-0175">Coiled coil</keyword>
<name>A0A919PZV2_9MICO</name>
<evidence type="ECO:0000256" key="1">
    <source>
        <dbReference type="SAM" id="Coils"/>
    </source>
</evidence>
<gene>
    <name evidence="3" type="ORF">Dac01nite_02490</name>
</gene>
<evidence type="ECO:0000313" key="3">
    <source>
        <dbReference type="EMBL" id="GIG53497.1"/>
    </source>
</evidence>
<keyword evidence="4" id="KW-1185">Reference proteome</keyword>
<evidence type="ECO:0000313" key="4">
    <source>
        <dbReference type="Proteomes" id="UP000652354"/>
    </source>
</evidence>
<accession>A0A919PZV2</accession>
<reference evidence="3" key="1">
    <citation type="submission" date="2021-01" db="EMBL/GenBank/DDBJ databases">
        <title>Whole genome shotgun sequence of Demequina activiva NBRC 110675.</title>
        <authorList>
            <person name="Komaki H."/>
            <person name="Tamura T."/>
        </authorList>
    </citation>
    <scope>NUCLEOTIDE SEQUENCE</scope>
    <source>
        <strain evidence="3">NBRC 110675</strain>
    </source>
</reference>
<dbReference type="PROSITE" id="PS51257">
    <property type="entry name" value="PROKAR_LIPOPROTEIN"/>
    <property type="match status" value="1"/>
</dbReference>
<keyword evidence="2" id="KW-0732">Signal</keyword>
<feature type="chain" id="PRO_5037319698" evidence="2">
    <location>
        <begin position="30"/>
        <end position="70"/>
    </location>
</feature>
<sequence>MNAMRKKAAALLGAGVLTLGLAACGDADAGDVVDEATAEVSEAADEAEDAIDDAVDELDEQHDENADDGE</sequence>
<evidence type="ECO:0000256" key="2">
    <source>
        <dbReference type="SAM" id="SignalP"/>
    </source>
</evidence>
<dbReference type="AlphaFoldDB" id="A0A919PZV2"/>
<feature type="coiled-coil region" evidence="1">
    <location>
        <begin position="33"/>
        <end position="64"/>
    </location>
</feature>
<protein>
    <submittedName>
        <fullName evidence="3">Uncharacterized protein</fullName>
    </submittedName>
</protein>
<dbReference type="Proteomes" id="UP000652354">
    <property type="component" value="Unassembled WGS sequence"/>
</dbReference>
<dbReference type="EMBL" id="BONR01000001">
    <property type="protein sequence ID" value="GIG53497.1"/>
    <property type="molecule type" value="Genomic_DNA"/>
</dbReference>